<comment type="caution">
    <text evidence="1">The sequence shown here is derived from an EMBL/GenBank/DDBJ whole genome shotgun (WGS) entry which is preliminary data.</text>
</comment>
<protein>
    <submittedName>
        <fullName evidence="1">Cytochrome P450</fullName>
    </submittedName>
</protein>
<dbReference type="EMBL" id="MU394286">
    <property type="protein sequence ID" value="KAI6091527.1"/>
    <property type="molecule type" value="Genomic_DNA"/>
</dbReference>
<proteinExistence type="predicted"/>
<accession>A0ACC0DGP3</accession>
<sequence length="519" mass="58727">MMDVMASILHSPYVFLAAYFSLLPISLVIYRLYFHPLAKVPGPRLAAITSLWYVYQIRQGRMLVLYRDLHKKYGPAVRISPGEVSFDSKEAFQAIYTGNQYIYKGDFYWALSNNPGRIDWKFQRHQGDAFAFNGELDMQRYKGHRKNIGITYSASSLKKYSDRLDEVMDRFVAKLKSQEGQVLDLNDWLHLAVVECLGAVTLNWSPGFINDGSDHGFLAKSIKFWRQVTVFGSLQNWLLAAQKWPSLRPTIAKLFGVEIKTPADYVPFEPITQSIIKQRSIAFFSPEKQEKAAAGPDMLTELLQHTEKKADWKPHYASAMASFNFVAGHETTTSIATSVLACICADPAIKARVLAELCQHGDDIDRCKYTQACLKEALRFRPVTSLALWRKVPAGPPLRLHGYEFPPGSTVGVNVPAMHLNPAIFGDDAEKFRPERWLEDPEAWRTLDRMSLAWGGGAHTCPGRNLAELMLHKIVPVVMREFDVEIVEMPPLEKMQSFTYIAIMTGVKVRFTPRKEAGA</sequence>
<evidence type="ECO:0000313" key="1">
    <source>
        <dbReference type="EMBL" id="KAI6091527.1"/>
    </source>
</evidence>
<organism evidence="1 2">
    <name type="scientific">Hypoxylon rubiginosum</name>
    <dbReference type="NCBI Taxonomy" id="110542"/>
    <lineage>
        <taxon>Eukaryota</taxon>
        <taxon>Fungi</taxon>
        <taxon>Dikarya</taxon>
        <taxon>Ascomycota</taxon>
        <taxon>Pezizomycotina</taxon>
        <taxon>Sordariomycetes</taxon>
        <taxon>Xylariomycetidae</taxon>
        <taxon>Xylariales</taxon>
        <taxon>Hypoxylaceae</taxon>
        <taxon>Hypoxylon</taxon>
    </lineage>
</organism>
<dbReference type="Proteomes" id="UP001497680">
    <property type="component" value="Unassembled WGS sequence"/>
</dbReference>
<evidence type="ECO:0000313" key="2">
    <source>
        <dbReference type="Proteomes" id="UP001497680"/>
    </source>
</evidence>
<keyword evidence="2" id="KW-1185">Reference proteome</keyword>
<gene>
    <name evidence="1" type="ORF">F4821DRAFT_187329</name>
</gene>
<name>A0ACC0DGP3_9PEZI</name>
<reference evidence="1 2" key="1">
    <citation type="journal article" date="2022" name="New Phytol.">
        <title>Ecological generalism drives hyperdiversity of secondary metabolite gene clusters in xylarialean endophytes.</title>
        <authorList>
            <person name="Franco M.E.E."/>
            <person name="Wisecaver J.H."/>
            <person name="Arnold A.E."/>
            <person name="Ju Y.M."/>
            <person name="Slot J.C."/>
            <person name="Ahrendt S."/>
            <person name="Moore L.P."/>
            <person name="Eastman K.E."/>
            <person name="Scott K."/>
            <person name="Konkel Z."/>
            <person name="Mondo S.J."/>
            <person name="Kuo A."/>
            <person name="Hayes R.D."/>
            <person name="Haridas S."/>
            <person name="Andreopoulos B."/>
            <person name="Riley R."/>
            <person name="LaButti K."/>
            <person name="Pangilinan J."/>
            <person name="Lipzen A."/>
            <person name="Amirebrahimi M."/>
            <person name="Yan J."/>
            <person name="Adam C."/>
            <person name="Keymanesh K."/>
            <person name="Ng V."/>
            <person name="Louie K."/>
            <person name="Northen T."/>
            <person name="Drula E."/>
            <person name="Henrissat B."/>
            <person name="Hsieh H.M."/>
            <person name="Youens-Clark K."/>
            <person name="Lutzoni F."/>
            <person name="Miadlikowska J."/>
            <person name="Eastwood D.C."/>
            <person name="Hamelin R.C."/>
            <person name="Grigoriev I.V."/>
            <person name="U'Ren J.M."/>
        </authorList>
    </citation>
    <scope>NUCLEOTIDE SEQUENCE [LARGE SCALE GENOMIC DNA]</scope>
    <source>
        <strain evidence="1 2">ER1909</strain>
    </source>
</reference>